<feature type="domain" description="Penicillin-binding protein transpeptidase" evidence="2">
    <location>
        <begin position="167"/>
        <end position="459"/>
    </location>
</feature>
<dbReference type="GO" id="GO:0008658">
    <property type="term" value="F:penicillin binding"/>
    <property type="evidence" value="ECO:0007669"/>
    <property type="project" value="InterPro"/>
</dbReference>
<dbReference type="GO" id="GO:0071972">
    <property type="term" value="F:peptidoglycan L,D-transpeptidase activity"/>
    <property type="evidence" value="ECO:0007669"/>
    <property type="project" value="TreeGrafter"/>
</dbReference>
<dbReference type="Proteomes" id="UP000663722">
    <property type="component" value="Chromosome"/>
</dbReference>
<evidence type="ECO:0000313" key="3">
    <source>
        <dbReference type="EMBL" id="QTA90258.1"/>
    </source>
</evidence>
<evidence type="ECO:0000313" key="4">
    <source>
        <dbReference type="Proteomes" id="UP000663722"/>
    </source>
</evidence>
<dbReference type="InterPro" id="IPR001460">
    <property type="entry name" value="PCN-bd_Tpept"/>
</dbReference>
<protein>
    <submittedName>
        <fullName evidence="3">Transpeptidase domain-containing protein</fullName>
    </submittedName>
</protein>
<accession>A0A975BRV8</accession>
<organism evidence="3 4">
    <name type="scientific">Desulfonema magnum</name>
    <dbReference type="NCBI Taxonomy" id="45655"/>
    <lineage>
        <taxon>Bacteria</taxon>
        <taxon>Pseudomonadati</taxon>
        <taxon>Thermodesulfobacteriota</taxon>
        <taxon>Desulfobacteria</taxon>
        <taxon>Desulfobacterales</taxon>
        <taxon>Desulfococcaceae</taxon>
        <taxon>Desulfonema</taxon>
    </lineage>
</organism>
<feature type="transmembrane region" description="Helical" evidence="1">
    <location>
        <begin position="54"/>
        <end position="80"/>
    </location>
</feature>
<evidence type="ECO:0000256" key="1">
    <source>
        <dbReference type="SAM" id="Phobius"/>
    </source>
</evidence>
<dbReference type="InterPro" id="IPR050515">
    <property type="entry name" value="Beta-lactam/transpept"/>
</dbReference>
<keyword evidence="4" id="KW-1185">Reference proteome</keyword>
<sequence length="482" mass="54629">MGTGGKYRSKRMKKRTSVQRPELLIPRSNWKYYRSNVKSRNVRKKPLASVCRKIFKYATSLFLLFVVIYGISGGAVYHYMPTRPDDFSNMLSEEESKSDNPLLNDERSIGKKDIRTLLDSRRFINIRNKQFDFISEGHCFQVDTTLDIPLQNFLLEKLDRSTARYIGIVAMEPYTGRVLSMVSFDENDPYNNLCTDSRFPAASVFKIVTAAAVIEKCGFNSDSKIAYSGGKHTLYKSQLKKKSKRRRMRDITLRDSFAQSVNPVFGKIGVHYLGKDALEAYADAFGFNQDIGFEIPVAPSMITVFDDPYHWAEVASGFNRETTISPLHGALMVSTILNHGRLVEPVLVEEILDDNGKLLYQSEPVTLNRVITSDASKIVKRLMGATIASGTCRKAFRGYKKDTVLSRLNIGGKTGTISNKKRDARYDWFVGFAEEKQGPGTIVISAVVAHGKYIGIKAKQYARFAIKEYFNNYFEKQKRVQN</sequence>
<dbReference type="EMBL" id="CP061800">
    <property type="protein sequence ID" value="QTA90258.1"/>
    <property type="molecule type" value="Genomic_DNA"/>
</dbReference>
<keyword evidence="1" id="KW-0812">Transmembrane</keyword>
<keyword evidence="1" id="KW-1133">Transmembrane helix</keyword>
<dbReference type="InterPro" id="IPR012338">
    <property type="entry name" value="Beta-lactam/transpept-like"/>
</dbReference>
<gene>
    <name evidence="3" type="ORF">dnm_063190</name>
</gene>
<dbReference type="SUPFAM" id="SSF56601">
    <property type="entry name" value="beta-lactamase/transpeptidase-like"/>
    <property type="match status" value="1"/>
</dbReference>
<dbReference type="Gene3D" id="3.40.710.10">
    <property type="entry name" value="DD-peptidase/beta-lactamase superfamily"/>
    <property type="match status" value="1"/>
</dbReference>
<dbReference type="AlphaFoldDB" id="A0A975BRV8"/>
<keyword evidence="1" id="KW-0472">Membrane</keyword>
<proteinExistence type="predicted"/>
<dbReference type="PANTHER" id="PTHR30627:SF2">
    <property type="entry name" value="PEPTIDOGLYCAN D,D-TRANSPEPTIDASE MRDA"/>
    <property type="match status" value="1"/>
</dbReference>
<reference evidence="3" key="1">
    <citation type="journal article" date="2021" name="Microb. Physiol.">
        <title>Proteogenomic Insights into the Physiology of Marine, Sulfate-Reducing, Filamentous Desulfonema limicola and Desulfonema magnum.</title>
        <authorList>
            <person name="Schnaars V."/>
            <person name="Wohlbrand L."/>
            <person name="Scheve S."/>
            <person name="Hinrichs C."/>
            <person name="Reinhardt R."/>
            <person name="Rabus R."/>
        </authorList>
    </citation>
    <scope>NUCLEOTIDE SEQUENCE</scope>
    <source>
        <strain evidence="3">4be13</strain>
    </source>
</reference>
<dbReference type="GO" id="GO:0005886">
    <property type="term" value="C:plasma membrane"/>
    <property type="evidence" value="ECO:0007669"/>
    <property type="project" value="TreeGrafter"/>
</dbReference>
<dbReference type="KEGG" id="dmm:dnm_063190"/>
<dbReference type="GO" id="GO:0071555">
    <property type="term" value="P:cell wall organization"/>
    <property type="evidence" value="ECO:0007669"/>
    <property type="project" value="TreeGrafter"/>
</dbReference>
<name>A0A975BRV8_9BACT</name>
<dbReference type="PANTHER" id="PTHR30627">
    <property type="entry name" value="PEPTIDOGLYCAN D,D-TRANSPEPTIDASE"/>
    <property type="match status" value="1"/>
</dbReference>
<evidence type="ECO:0000259" key="2">
    <source>
        <dbReference type="Pfam" id="PF00905"/>
    </source>
</evidence>
<dbReference type="Pfam" id="PF00905">
    <property type="entry name" value="Transpeptidase"/>
    <property type="match status" value="1"/>
</dbReference>